<evidence type="ECO:0008006" key="4">
    <source>
        <dbReference type="Google" id="ProtNLM"/>
    </source>
</evidence>
<feature type="compositionally biased region" description="Basic and acidic residues" evidence="1">
    <location>
        <begin position="194"/>
        <end position="206"/>
    </location>
</feature>
<dbReference type="PaxDb" id="67767-A0A0J7K0X9"/>
<name>A0A0J7K0X9_LASNI</name>
<protein>
    <recommendedName>
        <fullName evidence="4">Gag-pol polyprotein</fullName>
    </recommendedName>
</protein>
<evidence type="ECO:0000313" key="2">
    <source>
        <dbReference type="EMBL" id="KMQ83959.1"/>
    </source>
</evidence>
<feature type="compositionally biased region" description="Polar residues" evidence="1">
    <location>
        <begin position="370"/>
        <end position="379"/>
    </location>
</feature>
<evidence type="ECO:0000313" key="3">
    <source>
        <dbReference type="Proteomes" id="UP000036403"/>
    </source>
</evidence>
<sequence length="536" mass="60402">MKMEPKDINLPSQGDRTPRDRRNDGVVPARFLSSSSDGQLQEGLAASPTVAYAFADNDELMDEEIFSVSRRSSISTSSIASSRKRRIMDNDDINVEPDVEDEEGTAVDVLSSSSLGARILELVNNLLTSRLFQGKSNGEVKKSLIEIRKKSKVLVHRVNSTGDTSVLKMRNIEMARKIQELEQEKVNLKRHITIMEKDRRHTEKQQETNTQEVNKQQNKIKVTRKDRQLQQRSDQQQQKDKIIKIYKSTGSRIYERSSMQDDQGVAESSDWGPPPRERPPRRRAVYSQAGKRPTRLVPGNEETLLVKMRELLRAYKVGNPRIMDELNKTFETDEEYSTAPRETWASVVGRRKKTPTNRSGISDRAKPQSRPAQQQAQKTSQRRRAPRTAAVAIQCSNPDDYPTVLRKARERISLSELKIQITKTRRAINGGLIIEISGDDNEEKADILANRLREILDTRVKITRPSKRAAIRIIGMDDSASAEEIAEIVSTIGGCSIADIKTGEIKQTNRGLRSILVQCPLSSAIKLANEGKIQVG</sequence>
<evidence type="ECO:0000256" key="1">
    <source>
        <dbReference type="SAM" id="MobiDB-lite"/>
    </source>
</evidence>
<feature type="region of interest" description="Disordered" evidence="1">
    <location>
        <begin position="1"/>
        <end position="40"/>
    </location>
</feature>
<organism evidence="2 3">
    <name type="scientific">Lasius niger</name>
    <name type="common">Black garden ant</name>
    <dbReference type="NCBI Taxonomy" id="67767"/>
    <lineage>
        <taxon>Eukaryota</taxon>
        <taxon>Metazoa</taxon>
        <taxon>Ecdysozoa</taxon>
        <taxon>Arthropoda</taxon>
        <taxon>Hexapoda</taxon>
        <taxon>Insecta</taxon>
        <taxon>Pterygota</taxon>
        <taxon>Neoptera</taxon>
        <taxon>Endopterygota</taxon>
        <taxon>Hymenoptera</taxon>
        <taxon>Apocrita</taxon>
        <taxon>Aculeata</taxon>
        <taxon>Formicoidea</taxon>
        <taxon>Formicidae</taxon>
        <taxon>Formicinae</taxon>
        <taxon>Lasius</taxon>
        <taxon>Lasius</taxon>
    </lineage>
</organism>
<feature type="region of interest" description="Disordered" evidence="1">
    <location>
        <begin position="194"/>
        <end position="298"/>
    </location>
</feature>
<reference evidence="2 3" key="1">
    <citation type="submission" date="2015-04" db="EMBL/GenBank/DDBJ databases">
        <title>Lasius niger genome sequencing.</title>
        <authorList>
            <person name="Konorov E.A."/>
            <person name="Nikitin M.A."/>
            <person name="Kirill M.V."/>
            <person name="Chang P."/>
        </authorList>
    </citation>
    <scope>NUCLEOTIDE SEQUENCE [LARGE SCALE GENOMIC DNA]</scope>
    <source>
        <tissue evidence="2">Whole</tissue>
    </source>
</reference>
<dbReference type="AlphaFoldDB" id="A0A0J7K0X9"/>
<dbReference type="EMBL" id="LBMM01017823">
    <property type="protein sequence ID" value="KMQ83959.1"/>
    <property type="molecule type" value="Genomic_DNA"/>
</dbReference>
<comment type="caution">
    <text evidence="2">The sequence shown here is derived from an EMBL/GenBank/DDBJ whole genome shotgun (WGS) entry which is preliminary data.</text>
</comment>
<accession>A0A0J7K0X9</accession>
<proteinExistence type="predicted"/>
<gene>
    <name evidence="2" type="ORF">RF55_18714</name>
</gene>
<keyword evidence="3" id="KW-1185">Reference proteome</keyword>
<feature type="region of interest" description="Disordered" evidence="1">
    <location>
        <begin position="332"/>
        <end position="388"/>
    </location>
</feature>
<feature type="compositionally biased region" description="Polar residues" evidence="1">
    <location>
        <begin position="207"/>
        <end position="220"/>
    </location>
</feature>
<dbReference type="Proteomes" id="UP000036403">
    <property type="component" value="Unassembled WGS sequence"/>
</dbReference>
<dbReference type="OrthoDB" id="7554612at2759"/>